<organism evidence="2">
    <name type="scientific">marine sediment metagenome</name>
    <dbReference type="NCBI Taxonomy" id="412755"/>
    <lineage>
        <taxon>unclassified sequences</taxon>
        <taxon>metagenomes</taxon>
        <taxon>ecological metagenomes</taxon>
    </lineage>
</organism>
<sequence>MSKFVLTVGARNIAVQIADMINAGDQLWARLNESSILLSPVKYLIELDGEIITGVIGLEQYGLTTELKHLCVHPNYRRRGLGKKLLEKGIQAATTEFVYGAVGSDNHTNIRNNLRVGMRPIGKRWGRGRHIIIFARRKNGHRKSIHNRET</sequence>
<dbReference type="Pfam" id="PF00583">
    <property type="entry name" value="Acetyltransf_1"/>
    <property type="match status" value="1"/>
</dbReference>
<dbReference type="Gene3D" id="3.40.630.30">
    <property type="match status" value="1"/>
</dbReference>
<accession>A0A0F9SAN3</accession>
<dbReference type="EMBL" id="LAZR01002131">
    <property type="protein sequence ID" value="KKN34061.1"/>
    <property type="molecule type" value="Genomic_DNA"/>
</dbReference>
<dbReference type="InterPro" id="IPR016181">
    <property type="entry name" value="Acyl_CoA_acyltransferase"/>
</dbReference>
<dbReference type="InterPro" id="IPR000182">
    <property type="entry name" value="GNAT_dom"/>
</dbReference>
<proteinExistence type="predicted"/>
<dbReference type="SUPFAM" id="SSF55729">
    <property type="entry name" value="Acyl-CoA N-acyltransferases (Nat)"/>
    <property type="match status" value="1"/>
</dbReference>
<dbReference type="AlphaFoldDB" id="A0A0F9SAN3"/>
<name>A0A0F9SAN3_9ZZZZ</name>
<comment type="caution">
    <text evidence="2">The sequence shown here is derived from an EMBL/GenBank/DDBJ whole genome shotgun (WGS) entry which is preliminary data.</text>
</comment>
<dbReference type="CDD" id="cd04301">
    <property type="entry name" value="NAT_SF"/>
    <property type="match status" value="1"/>
</dbReference>
<evidence type="ECO:0000259" key="1">
    <source>
        <dbReference type="PROSITE" id="PS51186"/>
    </source>
</evidence>
<protein>
    <recommendedName>
        <fullName evidence="1">N-acetyltransferase domain-containing protein</fullName>
    </recommendedName>
</protein>
<dbReference type="PROSITE" id="PS51186">
    <property type="entry name" value="GNAT"/>
    <property type="match status" value="1"/>
</dbReference>
<dbReference type="GO" id="GO:0016747">
    <property type="term" value="F:acyltransferase activity, transferring groups other than amino-acyl groups"/>
    <property type="evidence" value="ECO:0007669"/>
    <property type="project" value="InterPro"/>
</dbReference>
<reference evidence="2" key="1">
    <citation type="journal article" date="2015" name="Nature">
        <title>Complex archaea that bridge the gap between prokaryotes and eukaryotes.</title>
        <authorList>
            <person name="Spang A."/>
            <person name="Saw J.H."/>
            <person name="Jorgensen S.L."/>
            <person name="Zaremba-Niedzwiedzka K."/>
            <person name="Martijn J."/>
            <person name="Lind A.E."/>
            <person name="van Eijk R."/>
            <person name="Schleper C."/>
            <person name="Guy L."/>
            <person name="Ettema T.J."/>
        </authorList>
    </citation>
    <scope>NUCLEOTIDE SEQUENCE</scope>
</reference>
<feature type="domain" description="N-acetyltransferase" evidence="1">
    <location>
        <begin position="4"/>
        <end position="139"/>
    </location>
</feature>
<gene>
    <name evidence="2" type="ORF">LCGC14_0797320</name>
</gene>
<evidence type="ECO:0000313" key="2">
    <source>
        <dbReference type="EMBL" id="KKN34061.1"/>
    </source>
</evidence>